<protein>
    <submittedName>
        <fullName evidence="2">Uncharacterized protein</fullName>
    </submittedName>
</protein>
<reference evidence="2 3" key="1">
    <citation type="submission" date="2017-08" db="EMBL/GenBank/DDBJ databases">
        <title>Infants hospitalized years apart are colonized by the same room-sourced microbial strains.</title>
        <authorList>
            <person name="Brooks B."/>
            <person name="Olm M.R."/>
            <person name="Firek B.A."/>
            <person name="Baker R."/>
            <person name="Thomas B.C."/>
            <person name="Morowitz M.J."/>
            <person name="Banfield J.F."/>
        </authorList>
    </citation>
    <scope>NUCLEOTIDE SEQUENCE [LARGE SCALE GENOMIC DNA]</scope>
    <source>
        <strain evidence="2">S2_003_000_R2_14</strain>
    </source>
</reference>
<sequence length="176" mass="18925">MSPNQPIEAPEKSRSVVAILVMIAVVVFLCAVGMCLVSIPNFLKFGARSKAAECKQVLKQLYVAQKAREGGYATDFEALKFTAEPGMNRYAYIVAPGQLVEPTQEQAQKRGLVEAMPASVRQALGLHDGEITMACVGNIDGDPGVDVWTISTKERVLGGETIPAGQPHHDVDDLDD</sequence>
<dbReference type="Proteomes" id="UP000249061">
    <property type="component" value="Unassembled WGS sequence"/>
</dbReference>
<evidence type="ECO:0000313" key="3">
    <source>
        <dbReference type="Proteomes" id="UP000249061"/>
    </source>
</evidence>
<comment type="caution">
    <text evidence="2">The sequence shown here is derived from an EMBL/GenBank/DDBJ whole genome shotgun (WGS) entry which is preliminary data.</text>
</comment>
<gene>
    <name evidence="2" type="ORF">DI536_01600</name>
</gene>
<organism evidence="2 3">
    <name type="scientific">Archangium gephyra</name>
    <dbReference type="NCBI Taxonomy" id="48"/>
    <lineage>
        <taxon>Bacteria</taxon>
        <taxon>Pseudomonadati</taxon>
        <taxon>Myxococcota</taxon>
        <taxon>Myxococcia</taxon>
        <taxon>Myxococcales</taxon>
        <taxon>Cystobacterineae</taxon>
        <taxon>Archangiaceae</taxon>
        <taxon>Archangium</taxon>
    </lineage>
</organism>
<dbReference type="Pfam" id="PF14245">
    <property type="entry name" value="Pilin_PilA"/>
    <property type="match status" value="1"/>
</dbReference>
<name>A0A2W5TVZ2_9BACT</name>
<feature type="transmembrane region" description="Helical" evidence="1">
    <location>
        <begin position="16"/>
        <end position="39"/>
    </location>
</feature>
<evidence type="ECO:0000313" key="2">
    <source>
        <dbReference type="EMBL" id="PZR18602.1"/>
    </source>
</evidence>
<dbReference type="EMBL" id="QFQP01000001">
    <property type="protein sequence ID" value="PZR18602.1"/>
    <property type="molecule type" value="Genomic_DNA"/>
</dbReference>
<accession>A0A2W5TVZ2</accession>
<evidence type="ECO:0000256" key="1">
    <source>
        <dbReference type="SAM" id="Phobius"/>
    </source>
</evidence>
<dbReference type="InterPro" id="IPR028188">
    <property type="entry name" value="Pilin_PilA"/>
</dbReference>
<keyword evidence="1" id="KW-0812">Transmembrane</keyword>
<keyword evidence="1" id="KW-0472">Membrane</keyword>
<proteinExistence type="predicted"/>
<dbReference type="AlphaFoldDB" id="A0A2W5TVZ2"/>
<keyword evidence="1" id="KW-1133">Transmembrane helix</keyword>